<evidence type="ECO:0000313" key="16">
    <source>
        <dbReference type="EMBL" id="PRW57126.1"/>
    </source>
</evidence>
<dbReference type="GO" id="GO:0015979">
    <property type="term" value="P:photosynthesis"/>
    <property type="evidence" value="ECO:0007669"/>
    <property type="project" value="UniProtKB-KW"/>
</dbReference>
<keyword evidence="8 14" id="KW-0812">Transmembrane</keyword>
<keyword evidence="5" id="KW-0150">Chloroplast</keyword>
<dbReference type="Pfam" id="PF01694">
    <property type="entry name" value="Rhomboid"/>
    <property type="match status" value="1"/>
</dbReference>
<feature type="domain" description="Peptidase S54 rhomboid" evidence="15">
    <location>
        <begin position="128"/>
        <end position="282"/>
    </location>
</feature>
<evidence type="ECO:0000256" key="6">
    <source>
        <dbReference type="ARBA" id="ARBA00022531"/>
    </source>
</evidence>
<keyword evidence="7" id="KW-0934">Plastid</keyword>
<evidence type="ECO:0000256" key="9">
    <source>
        <dbReference type="ARBA" id="ARBA00022946"/>
    </source>
</evidence>
<feature type="transmembrane region" description="Helical" evidence="14">
    <location>
        <begin position="462"/>
        <end position="481"/>
    </location>
</feature>
<evidence type="ECO:0000256" key="2">
    <source>
        <dbReference type="ARBA" id="ARBA00004334"/>
    </source>
</evidence>
<evidence type="ECO:0000256" key="8">
    <source>
        <dbReference type="ARBA" id="ARBA00022692"/>
    </source>
</evidence>
<dbReference type="Gene3D" id="1.20.1540.10">
    <property type="entry name" value="Rhomboid-like"/>
    <property type="match status" value="1"/>
</dbReference>
<feature type="transmembrane region" description="Helical" evidence="14">
    <location>
        <begin position="268"/>
        <end position="291"/>
    </location>
</feature>
<keyword evidence="13" id="KW-0604">Photosystem II</keyword>
<comment type="caution">
    <text evidence="16">The sequence shown here is derived from an EMBL/GenBank/DDBJ whole genome shotgun (WGS) entry which is preliminary data.</text>
</comment>
<keyword evidence="17" id="KW-1185">Reference proteome</keyword>
<evidence type="ECO:0000256" key="1">
    <source>
        <dbReference type="ARBA" id="ARBA00004141"/>
    </source>
</evidence>
<evidence type="ECO:0000256" key="5">
    <source>
        <dbReference type="ARBA" id="ARBA00022528"/>
    </source>
</evidence>
<organism evidence="16 17">
    <name type="scientific">Chlorella sorokiniana</name>
    <name type="common">Freshwater green alga</name>
    <dbReference type="NCBI Taxonomy" id="3076"/>
    <lineage>
        <taxon>Eukaryota</taxon>
        <taxon>Viridiplantae</taxon>
        <taxon>Chlorophyta</taxon>
        <taxon>core chlorophytes</taxon>
        <taxon>Trebouxiophyceae</taxon>
        <taxon>Chlorellales</taxon>
        <taxon>Chlorellaceae</taxon>
        <taxon>Chlorella clade</taxon>
        <taxon>Chlorella</taxon>
    </lineage>
</organism>
<dbReference type="PANTHER" id="PTHR34369:SF7">
    <property type="entry name" value="PHOTOSYSTEM II 10 KDA POLYPEPTIDE, CHLOROPLASTIC"/>
    <property type="match status" value="1"/>
</dbReference>
<dbReference type="InterPro" id="IPR035952">
    <property type="entry name" value="Rhomboid-like_sf"/>
</dbReference>
<dbReference type="Pfam" id="PF04725">
    <property type="entry name" value="PsbR"/>
    <property type="match status" value="1"/>
</dbReference>
<evidence type="ECO:0000256" key="7">
    <source>
        <dbReference type="ARBA" id="ARBA00022640"/>
    </source>
</evidence>
<keyword evidence="6" id="KW-0602">Photosynthesis</keyword>
<feature type="transmembrane region" description="Helical" evidence="14">
    <location>
        <begin position="169"/>
        <end position="192"/>
    </location>
</feature>
<evidence type="ECO:0000256" key="11">
    <source>
        <dbReference type="ARBA" id="ARBA00023078"/>
    </source>
</evidence>
<keyword evidence="10 14" id="KW-1133">Transmembrane helix</keyword>
<comment type="similarity">
    <text evidence="4">Belongs to the peptidase S54 family.</text>
</comment>
<dbReference type="OrthoDB" id="496093at2759"/>
<keyword evidence="9" id="KW-0809">Transit peptide</keyword>
<dbReference type="InterPro" id="IPR022764">
    <property type="entry name" value="Peptidase_S54_rhomboid_dom"/>
</dbReference>
<evidence type="ECO:0000256" key="12">
    <source>
        <dbReference type="ARBA" id="ARBA00023136"/>
    </source>
</evidence>
<dbReference type="GO" id="GO:0009654">
    <property type="term" value="C:photosystem II oxygen evolving complex"/>
    <property type="evidence" value="ECO:0007669"/>
    <property type="project" value="InterPro"/>
</dbReference>
<dbReference type="InterPro" id="IPR006814">
    <property type="entry name" value="PSII_PsbR"/>
</dbReference>
<sequence>MSDGDLWGALGRAASEAAKAGKELAGRAAAVARDQLPELQIGKEQLRFPSGLLSGPTVPQPYKADGTLTWHDGYMASCAVSVARAVQQHGLQPATTALVAAQAAAHFKPGGYRLLQVGMNAHRVLHAKEWRRVGTSLAVHADLPHLVSNSSALVLEGLPLEQRLGSAKLVGLVASSALLTQALYLLSARVAVDRFPRSSLANDYYLAFSVGFSGVAMALKVVAGYMREADLARARVPIPEEFMLTAGRLGAWPSLIMSHYLVPSASLPGHLCGIAAGVLQVYAARGLSWLWRRLRGGRRRLANGRVVGGAAGPPPKLLDLGSDAHPSLGWMDLGSHLLLGPVQQQIAAMQATFAGSKLQLGARVSRKSVNTTVVASSGKKIDITKQGLNSIENETVKLNLMGKSKTMESKDWVDPQGRKGKGYGVYRFANKYGANVDGYSPIYTPDTWSESGDSYKLGTKGLIAWAGLIVVLLGVGINLVISTSALGQ</sequence>
<comment type="similarity">
    <text evidence="3">Belongs to the psbR family.</text>
</comment>
<reference evidence="16 17" key="1">
    <citation type="journal article" date="2018" name="Plant J.">
        <title>Genome sequences of Chlorella sorokiniana UTEX 1602 and Micractinium conductrix SAG 241.80: implications to maltose excretion by a green alga.</title>
        <authorList>
            <person name="Arriola M.B."/>
            <person name="Velmurugan N."/>
            <person name="Zhang Y."/>
            <person name="Plunkett M.H."/>
            <person name="Hondzo H."/>
            <person name="Barney B.M."/>
        </authorList>
    </citation>
    <scope>NUCLEOTIDE SEQUENCE [LARGE SCALE GENOMIC DNA]</scope>
    <source>
        <strain evidence="17">UTEX 1602</strain>
    </source>
</reference>
<dbReference type="STRING" id="3076.A0A2P6TSU7"/>
<name>A0A2P6TSU7_CHLSO</name>
<comment type="subcellular location">
    <subcellularLocation>
        <location evidence="1">Membrane</location>
        <topology evidence="1">Multi-pass membrane protein</topology>
    </subcellularLocation>
    <subcellularLocation>
        <location evidence="2">Plastid</location>
        <location evidence="2">Chloroplast thylakoid membrane</location>
    </subcellularLocation>
</comment>
<dbReference type="SUPFAM" id="SSF144091">
    <property type="entry name" value="Rhomboid-like"/>
    <property type="match status" value="1"/>
</dbReference>
<keyword evidence="12 14" id="KW-0472">Membrane</keyword>
<accession>A0A2P6TSU7</accession>
<dbReference type="GO" id="GO:0009535">
    <property type="term" value="C:chloroplast thylakoid membrane"/>
    <property type="evidence" value="ECO:0007669"/>
    <property type="project" value="UniProtKB-SubCell"/>
</dbReference>
<evidence type="ECO:0000256" key="3">
    <source>
        <dbReference type="ARBA" id="ARBA00006659"/>
    </source>
</evidence>
<evidence type="ECO:0000256" key="10">
    <source>
        <dbReference type="ARBA" id="ARBA00022989"/>
    </source>
</evidence>
<dbReference type="EMBL" id="LHPG02000007">
    <property type="protein sequence ID" value="PRW57126.1"/>
    <property type="molecule type" value="Genomic_DNA"/>
</dbReference>
<evidence type="ECO:0000259" key="15">
    <source>
        <dbReference type="Pfam" id="PF01694"/>
    </source>
</evidence>
<proteinExistence type="inferred from homology"/>
<feature type="transmembrane region" description="Helical" evidence="14">
    <location>
        <begin position="204"/>
        <end position="222"/>
    </location>
</feature>
<evidence type="ECO:0000256" key="13">
    <source>
        <dbReference type="ARBA" id="ARBA00023276"/>
    </source>
</evidence>
<dbReference type="Proteomes" id="UP000239899">
    <property type="component" value="Unassembled WGS sequence"/>
</dbReference>
<protein>
    <submittedName>
        <fullName evidence="16">Photosystem II 10 kDa chloroplastic</fullName>
    </submittedName>
</protein>
<dbReference type="GO" id="GO:0004252">
    <property type="term" value="F:serine-type endopeptidase activity"/>
    <property type="evidence" value="ECO:0007669"/>
    <property type="project" value="InterPro"/>
</dbReference>
<dbReference type="PANTHER" id="PTHR34369">
    <property type="entry name" value="PHOTOSYSTEM II 10 KDA POLYPEPTIDE, CHLOROPLASTIC"/>
    <property type="match status" value="1"/>
</dbReference>
<dbReference type="AlphaFoldDB" id="A0A2P6TSU7"/>
<evidence type="ECO:0000313" key="17">
    <source>
        <dbReference type="Proteomes" id="UP000239899"/>
    </source>
</evidence>
<evidence type="ECO:0000256" key="14">
    <source>
        <dbReference type="SAM" id="Phobius"/>
    </source>
</evidence>
<evidence type="ECO:0000256" key="4">
    <source>
        <dbReference type="ARBA" id="ARBA00009045"/>
    </source>
</evidence>
<keyword evidence="11" id="KW-0793">Thylakoid</keyword>
<gene>
    <name evidence="16" type="ORF">C2E21_4345</name>
</gene>